<protein>
    <submittedName>
        <fullName evidence="3">Transporter</fullName>
    </submittedName>
</protein>
<accession>A0A162KNS2</accession>
<dbReference type="InterPro" id="IPR018389">
    <property type="entry name" value="DctP_fam"/>
</dbReference>
<dbReference type="PANTHER" id="PTHR33376">
    <property type="match status" value="1"/>
</dbReference>
<dbReference type="EMBL" id="LPZR01000166">
    <property type="protein sequence ID" value="KYO51741.1"/>
    <property type="molecule type" value="Genomic_DNA"/>
</dbReference>
<evidence type="ECO:0000313" key="3">
    <source>
        <dbReference type="EMBL" id="KYO51741.1"/>
    </source>
</evidence>
<dbReference type="NCBIfam" id="TIGR00787">
    <property type="entry name" value="dctP"/>
    <property type="match status" value="1"/>
</dbReference>
<dbReference type="InterPro" id="IPR038404">
    <property type="entry name" value="TRAP_DctP_sf"/>
</dbReference>
<dbReference type="GeneID" id="97240995"/>
<dbReference type="InterPro" id="IPR004682">
    <property type="entry name" value="TRAP_DctP"/>
</dbReference>
<dbReference type="PANTHER" id="PTHR33376:SF2">
    <property type="entry name" value="DICARBOXYLATE-BINDING PERIPLASMIC PROTEIN"/>
    <property type="match status" value="1"/>
</dbReference>
<feature type="signal peptide" evidence="2">
    <location>
        <begin position="1"/>
        <end position="26"/>
    </location>
</feature>
<gene>
    <name evidence="3" type="ORF">AUP44_07945</name>
</gene>
<dbReference type="GO" id="GO:0030288">
    <property type="term" value="C:outer membrane-bounded periplasmic space"/>
    <property type="evidence" value="ECO:0007669"/>
    <property type="project" value="InterPro"/>
</dbReference>
<dbReference type="Proteomes" id="UP000075787">
    <property type="component" value="Unassembled WGS sequence"/>
</dbReference>
<dbReference type="InterPro" id="IPR006311">
    <property type="entry name" value="TAT_signal"/>
</dbReference>
<evidence type="ECO:0000256" key="2">
    <source>
        <dbReference type="SAM" id="SignalP"/>
    </source>
</evidence>
<evidence type="ECO:0000313" key="4">
    <source>
        <dbReference type="Proteomes" id="UP000075787"/>
    </source>
</evidence>
<dbReference type="PIRSF" id="PIRSF006470">
    <property type="entry name" value="DctB"/>
    <property type="match status" value="1"/>
</dbReference>
<dbReference type="RefSeq" id="WP_062765625.1">
    <property type="nucleotide sequence ID" value="NZ_CP121027.1"/>
</dbReference>
<dbReference type="Gene3D" id="3.40.190.170">
    <property type="entry name" value="Bacterial extracellular solute-binding protein, family 7"/>
    <property type="match status" value="1"/>
</dbReference>
<dbReference type="Pfam" id="PF03480">
    <property type="entry name" value="DctP"/>
    <property type="match status" value="1"/>
</dbReference>
<feature type="chain" id="PRO_5007836645" evidence="2">
    <location>
        <begin position="27"/>
        <end position="331"/>
    </location>
</feature>
<dbReference type="NCBIfam" id="NF037995">
    <property type="entry name" value="TRAP_S1"/>
    <property type="match status" value="1"/>
</dbReference>
<dbReference type="GO" id="GO:0030246">
    <property type="term" value="F:carbohydrate binding"/>
    <property type="evidence" value="ECO:0007669"/>
    <property type="project" value="TreeGrafter"/>
</dbReference>
<dbReference type="OrthoDB" id="7375081at2"/>
<reference evidence="3 4" key="1">
    <citation type="submission" date="2015-12" db="EMBL/GenBank/DDBJ databases">
        <title>Genome sequence of Tistrella mobilis MCCC 1A02139.</title>
        <authorList>
            <person name="Lu L."/>
            <person name="Lai Q."/>
            <person name="Shao Z."/>
            <person name="Qian P."/>
        </authorList>
    </citation>
    <scope>NUCLEOTIDE SEQUENCE [LARGE SCALE GENOMIC DNA]</scope>
    <source>
        <strain evidence="3 4">MCCC 1A02139</strain>
    </source>
</reference>
<comment type="caution">
    <text evidence="3">The sequence shown here is derived from an EMBL/GenBank/DDBJ whole genome shotgun (WGS) entry which is preliminary data.</text>
</comment>
<keyword evidence="1 2" id="KW-0732">Signal</keyword>
<dbReference type="PROSITE" id="PS51318">
    <property type="entry name" value="TAT"/>
    <property type="match status" value="1"/>
</dbReference>
<name>A0A162KNS2_9PROT</name>
<dbReference type="GO" id="GO:0055085">
    <property type="term" value="P:transmembrane transport"/>
    <property type="evidence" value="ECO:0007669"/>
    <property type="project" value="InterPro"/>
</dbReference>
<organism evidence="3 4">
    <name type="scientific">Tistrella mobilis</name>
    <dbReference type="NCBI Taxonomy" id="171437"/>
    <lineage>
        <taxon>Bacteria</taxon>
        <taxon>Pseudomonadati</taxon>
        <taxon>Pseudomonadota</taxon>
        <taxon>Alphaproteobacteria</taxon>
        <taxon>Geminicoccales</taxon>
        <taxon>Geminicoccaceae</taxon>
        <taxon>Tistrella</taxon>
    </lineage>
</organism>
<evidence type="ECO:0000256" key="1">
    <source>
        <dbReference type="ARBA" id="ARBA00022729"/>
    </source>
</evidence>
<proteinExistence type="predicted"/>
<sequence length="331" mass="35738">MGFTRRTLLGAALGLGALVATVPAMAADVTLKLGWTTSDGATDPYAIAARDFAAALEAEMPGVFEVKYFPNRQLGDEKEMIEGMSFGTIDGGIITNAVIANVEPAFQLLDLPFLFANEAQAHKVLDGDVGQELMGKLRNRGIIGLGFAEGGFRHMINNTRPVAQPDDVSGVKYRVMQNPVFLEMFSSLGGNPVPMAWGETFTAVQQGTIDGLEIPVAVIQANKFAEVTKYLSLTRHTYSALGVLISKRSFEKMTREQQEAVLRAAPKAIAAQRAQVAENTTRIIEELKAAGMTVNEINDPAAFRAKVTGVYDRFKPRIGAELMDKALAEVN</sequence>
<dbReference type="AlphaFoldDB" id="A0A162KNS2"/>